<comment type="caution">
    <text evidence="1">The sequence shown here is derived from an EMBL/GenBank/DDBJ whole genome shotgun (WGS) entry which is preliminary data.</text>
</comment>
<accession>A0ABV0NF30</accession>
<dbReference type="EMBL" id="JAHRIO010035121">
    <property type="protein sequence ID" value="MEQ2170028.1"/>
    <property type="molecule type" value="Genomic_DNA"/>
</dbReference>
<evidence type="ECO:0000313" key="2">
    <source>
        <dbReference type="Proteomes" id="UP001476798"/>
    </source>
</evidence>
<proteinExistence type="predicted"/>
<keyword evidence="2" id="KW-1185">Reference proteome</keyword>
<dbReference type="Proteomes" id="UP001476798">
    <property type="component" value="Unassembled WGS sequence"/>
</dbReference>
<gene>
    <name evidence="1" type="ORF">GOODEAATRI_031073</name>
</gene>
<dbReference type="InterPro" id="IPR036393">
    <property type="entry name" value="AceGlu_kinase-like_sf"/>
</dbReference>
<evidence type="ECO:0000313" key="1">
    <source>
        <dbReference type="EMBL" id="MEQ2170028.1"/>
    </source>
</evidence>
<dbReference type="Gene3D" id="3.40.1160.10">
    <property type="entry name" value="Acetylglutamate kinase-like"/>
    <property type="match status" value="1"/>
</dbReference>
<sequence>MLTPSLFRGKWTQSSDTIGRFYQHLTGADCVMEHTKRTKQYKMRAKTECEALQLCDRPGWSAVLRWLCCFSILTSETIPSISPDIPSDPAKNKQIHNSDQVIGELASRARTDTCFCVTDAVGAVWVGDRKAANTLLIRRLMMDSAAKTLSPTADSSMIHHATTPISAATIFSGFPVFVLSGAV</sequence>
<organism evidence="1 2">
    <name type="scientific">Goodea atripinnis</name>
    <dbReference type="NCBI Taxonomy" id="208336"/>
    <lineage>
        <taxon>Eukaryota</taxon>
        <taxon>Metazoa</taxon>
        <taxon>Chordata</taxon>
        <taxon>Craniata</taxon>
        <taxon>Vertebrata</taxon>
        <taxon>Euteleostomi</taxon>
        <taxon>Actinopterygii</taxon>
        <taxon>Neopterygii</taxon>
        <taxon>Teleostei</taxon>
        <taxon>Neoteleostei</taxon>
        <taxon>Acanthomorphata</taxon>
        <taxon>Ovalentaria</taxon>
        <taxon>Atherinomorphae</taxon>
        <taxon>Cyprinodontiformes</taxon>
        <taxon>Goodeidae</taxon>
        <taxon>Goodea</taxon>
    </lineage>
</organism>
<name>A0ABV0NF30_9TELE</name>
<protein>
    <submittedName>
        <fullName evidence="1">Uncharacterized protein</fullName>
    </submittedName>
</protein>
<reference evidence="1 2" key="1">
    <citation type="submission" date="2021-06" db="EMBL/GenBank/DDBJ databases">
        <authorList>
            <person name="Palmer J.M."/>
        </authorList>
    </citation>
    <scope>NUCLEOTIDE SEQUENCE [LARGE SCALE GENOMIC DNA]</scope>
    <source>
        <strain evidence="1 2">GA_2019</strain>
        <tissue evidence="1">Muscle</tissue>
    </source>
</reference>